<dbReference type="Gene3D" id="3.10.310.10">
    <property type="entry name" value="Diaminopimelate Epimerase, Chain A, domain 1"/>
    <property type="match status" value="2"/>
</dbReference>
<dbReference type="EC" id="5.1.1.7" evidence="3 4"/>
<feature type="active site" description="Proton acceptor" evidence="3">
    <location>
        <position position="208"/>
    </location>
</feature>
<dbReference type="PANTHER" id="PTHR31689">
    <property type="entry name" value="DIAMINOPIMELATE EPIMERASE, CHLOROPLASTIC"/>
    <property type="match status" value="1"/>
</dbReference>
<keyword evidence="3" id="KW-0457">Lysine biosynthesis</keyword>
<feature type="binding site" evidence="3">
    <location>
        <begin position="198"/>
        <end position="199"/>
    </location>
    <ligand>
        <name>substrate</name>
    </ligand>
</feature>
<dbReference type="SUPFAM" id="SSF54506">
    <property type="entry name" value="Diaminopimelate epimerase-like"/>
    <property type="match status" value="2"/>
</dbReference>
<dbReference type="GO" id="GO:0009089">
    <property type="term" value="P:lysine biosynthetic process via diaminopimelate"/>
    <property type="evidence" value="ECO:0007669"/>
    <property type="project" value="UniProtKB-UniRule"/>
</dbReference>
<accession>A0A2Z4Y3Y7</accession>
<keyword evidence="3" id="KW-0963">Cytoplasm</keyword>
<organism evidence="5 6">
    <name type="scientific">Sumerlaea chitinivorans</name>
    <dbReference type="NCBI Taxonomy" id="2250252"/>
    <lineage>
        <taxon>Bacteria</taxon>
        <taxon>Candidatus Sumerlaeota</taxon>
        <taxon>Candidatus Sumerlaeia</taxon>
        <taxon>Candidatus Sumerlaeales</taxon>
        <taxon>Candidatus Sumerlaeaceae</taxon>
        <taxon>Candidatus Sumerlaea</taxon>
    </lineage>
</organism>
<dbReference type="EMBL" id="CP030759">
    <property type="protein sequence ID" value="AXA35844.1"/>
    <property type="molecule type" value="Genomic_DNA"/>
</dbReference>
<feature type="binding site" evidence="3">
    <location>
        <begin position="209"/>
        <end position="210"/>
    </location>
    <ligand>
        <name>substrate</name>
    </ligand>
</feature>
<protein>
    <recommendedName>
        <fullName evidence="3 4">Diaminopimelate epimerase</fullName>
        <shortName evidence="3">DAP epimerase</shortName>
        <ecNumber evidence="3 4">5.1.1.7</ecNumber>
    </recommendedName>
    <alternativeName>
        <fullName evidence="3">PLP-independent amino acid racemase</fullName>
    </alternativeName>
</protein>
<gene>
    <name evidence="3" type="primary">dapF</name>
    <name evidence="5" type="ORF">BRCON_1067</name>
</gene>
<name>A0A2Z4Y3Y7_SUMC1</name>
<keyword evidence="2 3" id="KW-0413">Isomerase</keyword>
<dbReference type="UniPathway" id="UPA00034">
    <property type="reaction ID" value="UER00025"/>
</dbReference>
<evidence type="ECO:0000313" key="6">
    <source>
        <dbReference type="Proteomes" id="UP000262583"/>
    </source>
</evidence>
<dbReference type="Pfam" id="PF01678">
    <property type="entry name" value="DAP_epimerase"/>
    <property type="match status" value="2"/>
</dbReference>
<dbReference type="GO" id="GO:0008837">
    <property type="term" value="F:diaminopimelate epimerase activity"/>
    <property type="evidence" value="ECO:0007669"/>
    <property type="project" value="UniProtKB-UniRule"/>
</dbReference>
<dbReference type="NCBIfam" id="TIGR00652">
    <property type="entry name" value="DapF"/>
    <property type="match status" value="1"/>
</dbReference>
<dbReference type="GO" id="GO:0005829">
    <property type="term" value="C:cytosol"/>
    <property type="evidence" value="ECO:0007669"/>
    <property type="project" value="TreeGrafter"/>
</dbReference>
<feature type="binding site" evidence="3">
    <location>
        <begin position="76"/>
        <end position="77"/>
    </location>
    <ligand>
        <name>substrate</name>
    </ligand>
</feature>
<evidence type="ECO:0000313" key="5">
    <source>
        <dbReference type="EMBL" id="AXA35844.1"/>
    </source>
</evidence>
<comment type="caution">
    <text evidence="3">Lacks conserved residue(s) required for the propagation of feature annotation.</text>
</comment>
<feature type="binding site" evidence="3">
    <location>
        <position position="13"/>
    </location>
    <ligand>
        <name>substrate</name>
    </ligand>
</feature>
<feature type="binding site" evidence="3">
    <location>
        <position position="66"/>
    </location>
    <ligand>
        <name>substrate</name>
    </ligand>
</feature>
<comment type="similarity">
    <text evidence="1 3">Belongs to the diaminopimelate epimerase family.</text>
</comment>
<dbReference type="AlphaFoldDB" id="A0A2Z4Y3Y7"/>
<comment type="subcellular location">
    <subcellularLocation>
        <location evidence="3">Cytoplasm</location>
    </subcellularLocation>
</comment>
<dbReference type="InterPro" id="IPR001653">
    <property type="entry name" value="DAP_epimerase_DapF"/>
</dbReference>
<dbReference type="Proteomes" id="UP000262583">
    <property type="component" value="Chromosome"/>
</dbReference>
<dbReference type="PANTHER" id="PTHR31689:SF0">
    <property type="entry name" value="DIAMINOPIMELATE EPIMERASE"/>
    <property type="match status" value="1"/>
</dbReference>
<keyword evidence="3" id="KW-0028">Amino-acid biosynthesis</keyword>
<comment type="catalytic activity">
    <reaction evidence="3">
        <text>(2S,6S)-2,6-diaminopimelate = meso-2,6-diaminopimelate</text>
        <dbReference type="Rhea" id="RHEA:15393"/>
        <dbReference type="ChEBI" id="CHEBI:57609"/>
        <dbReference type="ChEBI" id="CHEBI:57791"/>
        <dbReference type="EC" id="5.1.1.7"/>
    </reaction>
</comment>
<comment type="function">
    <text evidence="3">Catalyzes the stereoinversion of LL-2,6-diaminopimelate (L,L-DAP) to meso-diaminopimelate (meso-DAP), a precursor of L-lysine and an essential component of the bacterial peptidoglycan.</text>
</comment>
<feature type="active site" description="Proton donor" evidence="3">
    <location>
        <position position="75"/>
    </location>
</feature>
<dbReference type="HAMAP" id="MF_00197">
    <property type="entry name" value="DAP_epimerase"/>
    <property type="match status" value="1"/>
</dbReference>
<evidence type="ECO:0000256" key="4">
    <source>
        <dbReference type="NCBIfam" id="TIGR00652"/>
    </source>
</evidence>
<feature type="binding site" evidence="3">
    <location>
        <position position="180"/>
    </location>
    <ligand>
        <name>substrate</name>
    </ligand>
</feature>
<feature type="site" description="Could be important to modulate the pK values of the two catalytic cysteine residues" evidence="3">
    <location>
        <position position="148"/>
    </location>
</feature>
<comment type="subunit">
    <text evidence="3">Homodimer.</text>
</comment>
<feature type="site" description="Could be important to modulate the pK values of the two catalytic cysteine residues" evidence="3">
    <location>
        <position position="198"/>
    </location>
</feature>
<evidence type="ECO:0000256" key="2">
    <source>
        <dbReference type="ARBA" id="ARBA00023235"/>
    </source>
</evidence>
<reference evidence="5 6" key="1">
    <citation type="submission" date="2018-05" db="EMBL/GenBank/DDBJ databases">
        <title>A metagenomic window into the 2 km-deep terrestrial subsurface aquifer revealed taxonomically and functionally diverse microbial community comprising novel uncultured bacterial lineages.</title>
        <authorList>
            <person name="Kadnikov V.V."/>
            <person name="Mardanov A.V."/>
            <person name="Beletsky A.V."/>
            <person name="Banks D."/>
            <person name="Pimenov N.V."/>
            <person name="Frank Y.A."/>
            <person name="Karnachuk O.V."/>
            <person name="Ravin N.V."/>
        </authorList>
    </citation>
    <scope>NUCLEOTIDE SEQUENCE [LARGE SCALE GENOMIC DNA]</scope>
    <source>
        <strain evidence="5">BY</strain>
    </source>
</reference>
<evidence type="ECO:0000256" key="1">
    <source>
        <dbReference type="ARBA" id="ARBA00010219"/>
    </source>
</evidence>
<comment type="pathway">
    <text evidence="3">Amino-acid biosynthesis; L-lysine biosynthesis via DAP pathway; DL-2,6-diaminopimelate from LL-2,6-diaminopimelate: step 1/1.</text>
</comment>
<sequence>MELEFWKMNGAGNDFIVFNNLSGVIPGQGRSEIFAQWCRRGLGIGADGVLLVEPAAEANFRMRYYNADGREAETCGNGSRCIARFAYAQGIAPATMRFQTLAGVYEATVRGDSVAVRMTDAHSLRLMVAVRGEIFNGTVHFVNTGVPHVVLFVEDLEGASVVPIGRWLRYHELFAPQGTNVNFVRVEGPQALAIRTYERGVEDETLACGTGSIASAIVATHLGFVKPPVSVKTRSGETLGVAFEQTPEGARHVSLEGPARFVFRGYVESPF</sequence>
<proteinExistence type="inferred from homology"/>
<evidence type="ECO:0000256" key="3">
    <source>
        <dbReference type="HAMAP-Rule" id="MF_00197"/>
    </source>
</evidence>
<dbReference type="KEGG" id="schv:BRCON_1067"/>